<dbReference type="Pfam" id="PF00067">
    <property type="entry name" value="p450"/>
    <property type="match status" value="1"/>
</dbReference>
<comment type="subcellular location">
    <subcellularLocation>
        <location evidence="1">Membrane</location>
        <topology evidence="1">Single-pass membrane protein</topology>
    </subcellularLocation>
</comment>
<dbReference type="PROSITE" id="PS00086">
    <property type="entry name" value="CYTOCHROME_P450"/>
    <property type="match status" value="1"/>
</dbReference>
<dbReference type="GO" id="GO:0016020">
    <property type="term" value="C:membrane"/>
    <property type="evidence" value="ECO:0007669"/>
    <property type="project" value="UniProtKB-SubCell"/>
</dbReference>
<dbReference type="GO" id="GO:0005506">
    <property type="term" value="F:iron ion binding"/>
    <property type="evidence" value="ECO:0007669"/>
    <property type="project" value="InterPro"/>
</dbReference>
<evidence type="ECO:0000313" key="15">
    <source>
        <dbReference type="Proteomes" id="UP000653305"/>
    </source>
</evidence>
<keyword evidence="10 13" id="KW-0472">Membrane</keyword>
<evidence type="ECO:0000256" key="2">
    <source>
        <dbReference type="ARBA" id="ARBA00010617"/>
    </source>
</evidence>
<evidence type="ECO:0000256" key="7">
    <source>
        <dbReference type="ARBA" id="ARBA00023002"/>
    </source>
</evidence>
<evidence type="ECO:0000256" key="12">
    <source>
        <dbReference type="RuleBase" id="RU000461"/>
    </source>
</evidence>
<evidence type="ECO:0000256" key="8">
    <source>
        <dbReference type="ARBA" id="ARBA00023004"/>
    </source>
</evidence>
<keyword evidence="9 12" id="KW-0503">Monooxygenase</keyword>
<keyword evidence="4 13" id="KW-0812">Transmembrane</keyword>
<dbReference type="Proteomes" id="UP000653305">
    <property type="component" value="Unassembled WGS sequence"/>
</dbReference>
<evidence type="ECO:0000256" key="13">
    <source>
        <dbReference type="SAM" id="Phobius"/>
    </source>
</evidence>
<dbReference type="SUPFAM" id="SSF48264">
    <property type="entry name" value="Cytochrome P450"/>
    <property type="match status" value="1"/>
</dbReference>
<feature type="binding site" description="axial binding residue" evidence="11">
    <location>
        <position position="454"/>
    </location>
    <ligand>
        <name>heme</name>
        <dbReference type="ChEBI" id="CHEBI:30413"/>
    </ligand>
    <ligandPart>
        <name>Fe</name>
        <dbReference type="ChEBI" id="CHEBI:18248"/>
    </ligandPart>
</feature>
<sequence>MEFDFSLLSVVSLFVFVMVLLIHRAHPKTKKPKLNLPPGPRKLPFIGNLHLFVASRHHPLQQTLRDLAKKYGPLMHLRLGEIDTIVVSSPETAKLIMRTHDITFASRPPLLLADDSSLGNKSIALSPYGEYWRQMRKICSLELLTTKRVLSFRTIREEEALDLCKWIALHQGQKINLTERISSAHNNTMVRASVGKKMSDKVKFIATITEIAQFLSIFRIADVYPSIKFLPVISGARRKIDELHRQLDKMLLSIVEERIRANNNNNISNDMGEDKQEDLLDVLLNIQRDESLEVPLTCNNIKFILAEMFGAGATSSTIVVEWAMAEMLKNLEILKKAQDEVRRVFDGKGGTGRVDESRFDELKYLRIVIKETLRMHPPAPLLVPRASRERCEINGYEIPAKTWVLVNAWAIGRDPEYWEDAERFKPERFLEKQEVDFKGNSFEYIPFGAGRRICPGLLFGVANVEILLAMFLYHFDWVLADGMKAEEMDMTYICGVEGKRKHTLSVIPVVKRPLSV</sequence>
<evidence type="ECO:0000256" key="5">
    <source>
        <dbReference type="ARBA" id="ARBA00022723"/>
    </source>
</evidence>
<dbReference type="FunFam" id="1.10.630.10:FF:000043">
    <property type="entry name" value="Cytochrome P450 99A2"/>
    <property type="match status" value="1"/>
</dbReference>
<gene>
    <name evidence="14" type="ORF">PHJA_001701400</name>
</gene>
<evidence type="ECO:0000256" key="9">
    <source>
        <dbReference type="ARBA" id="ARBA00023033"/>
    </source>
</evidence>
<dbReference type="CDD" id="cd11072">
    <property type="entry name" value="CYP71-like"/>
    <property type="match status" value="1"/>
</dbReference>
<dbReference type="EMBL" id="BMAC01000397">
    <property type="protein sequence ID" value="GFP95571.1"/>
    <property type="molecule type" value="Genomic_DNA"/>
</dbReference>
<dbReference type="Gene3D" id="1.10.630.10">
    <property type="entry name" value="Cytochrome P450"/>
    <property type="match status" value="1"/>
</dbReference>
<comment type="caution">
    <text evidence="14">The sequence shown here is derived from an EMBL/GenBank/DDBJ whole genome shotgun (WGS) entry which is preliminary data.</text>
</comment>
<keyword evidence="7 12" id="KW-0560">Oxidoreductase</keyword>
<dbReference type="GO" id="GO:0020037">
    <property type="term" value="F:heme binding"/>
    <property type="evidence" value="ECO:0007669"/>
    <property type="project" value="InterPro"/>
</dbReference>
<dbReference type="InterPro" id="IPR017972">
    <property type="entry name" value="Cyt_P450_CS"/>
</dbReference>
<dbReference type="PANTHER" id="PTHR47955:SF8">
    <property type="entry name" value="CYTOCHROME P450 71D11-LIKE"/>
    <property type="match status" value="1"/>
</dbReference>
<evidence type="ECO:0000256" key="11">
    <source>
        <dbReference type="PIRSR" id="PIRSR602401-1"/>
    </source>
</evidence>
<feature type="transmembrane region" description="Helical" evidence="13">
    <location>
        <begin position="6"/>
        <end position="23"/>
    </location>
</feature>
<keyword evidence="8 11" id="KW-0408">Iron</keyword>
<comment type="cofactor">
    <cofactor evidence="11">
        <name>heme</name>
        <dbReference type="ChEBI" id="CHEBI:30413"/>
    </cofactor>
</comment>
<dbReference type="PRINTS" id="PR00385">
    <property type="entry name" value="P450"/>
</dbReference>
<evidence type="ECO:0000256" key="6">
    <source>
        <dbReference type="ARBA" id="ARBA00022989"/>
    </source>
</evidence>
<evidence type="ECO:0000313" key="14">
    <source>
        <dbReference type="EMBL" id="GFP95571.1"/>
    </source>
</evidence>
<dbReference type="OrthoDB" id="1470350at2759"/>
<keyword evidence="5 11" id="KW-0479">Metal-binding</keyword>
<evidence type="ECO:0000256" key="1">
    <source>
        <dbReference type="ARBA" id="ARBA00004167"/>
    </source>
</evidence>
<dbReference type="InterPro" id="IPR002401">
    <property type="entry name" value="Cyt_P450_E_grp-I"/>
</dbReference>
<dbReference type="PRINTS" id="PR00463">
    <property type="entry name" value="EP450I"/>
</dbReference>
<keyword evidence="15" id="KW-1185">Reference proteome</keyword>
<dbReference type="GO" id="GO:0004497">
    <property type="term" value="F:monooxygenase activity"/>
    <property type="evidence" value="ECO:0007669"/>
    <property type="project" value="UniProtKB-KW"/>
</dbReference>
<protein>
    <submittedName>
        <fullName evidence="14">Premnaspirodiene oxygenase</fullName>
    </submittedName>
</protein>
<dbReference type="GO" id="GO:0016705">
    <property type="term" value="F:oxidoreductase activity, acting on paired donors, with incorporation or reduction of molecular oxygen"/>
    <property type="evidence" value="ECO:0007669"/>
    <property type="project" value="InterPro"/>
</dbReference>
<comment type="similarity">
    <text evidence="2 12">Belongs to the cytochrome P450 family.</text>
</comment>
<evidence type="ECO:0000256" key="10">
    <source>
        <dbReference type="ARBA" id="ARBA00023136"/>
    </source>
</evidence>
<dbReference type="InterPro" id="IPR036396">
    <property type="entry name" value="Cyt_P450_sf"/>
</dbReference>
<dbReference type="AlphaFoldDB" id="A0A830CMG4"/>
<keyword evidence="6 13" id="KW-1133">Transmembrane helix</keyword>
<name>A0A830CMG4_9LAMI</name>
<proteinExistence type="inferred from homology"/>
<dbReference type="PANTHER" id="PTHR47955">
    <property type="entry name" value="CYTOCHROME P450 FAMILY 71 PROTEIN"/>
    <property type="match status" value="1"/>
</dbReference>
<reference evidence="14" key="1">
    <citation type="submission" date="2020-07" db="EMBL/GenBank/DDBJ databases">
        <title>Ethylene signaling mediates host invasion by parasitic plants.</title>
        <authorList>
            <person name="Yoshida S."/>
        </authorList>
    </citation>
    <scope>NUCLEOTIDE SEQUENCE</scope>
    <source>
        <strain evidence="14">Okayama</strain>
    </source>
</reference>
<accession>A0A830CMG4</accession>
<evidence type="ECO:0000256" key="4">
    <source>
        <dbReference type="ARBA" id="ARBA00022692"/>
    </source>
</evidence>
<evidence type="ECO:0000256" key="3">
    <source>
        <dbReference type="ARBA" id="ARBA00022617"/>
    </source>
</evidence>
<dbReference type="InterPro" id="IPR001128">
    <property type="entry name" value="Cyt_P450"/>
</dbReference>
<keyword evidence="3 11" id="KW-0349">Heme</keyword>
<organism evidence="14 15">
    <name type="scientific">Phtheirospermum japonicum</name>
    <dbReference type="NCBI Taxonomy" id="374723"/>
    <lineage>
        <taxon>Eukaryota</taxon>
        <taxon>Viridiplantae</taxon>
        <taxon>Streptophyta</taxon>
        <taxon>Embryophyta</taxon>
        <taxon>Tracheophyta</taxon>
        <taxon>Spermatophyta</taxon>
        <taxon>Magnoliopsida</taxon>
        <taxon>eudicotyledons</taxon>
        <taxon>Gunneridae</taxon>
        <taxon>Pentapetalae</taxon>
        <taxon>asterids</taxon>
        <taxon>lamiids</taxon>
        <taxon>Lamiales</taxon>
        <taxon>Orobanchaceae</taxon>
        <taxon>Orobanchaceae incertae sedis</taxon>
        <taxon>Phtheirospermum</taxon>
    </lineage>
</organism>